<organism evidence="6 7">
    <name type="scientific">Methylophaga frappieri (strain ATCC BAA-2434 / DSM 25690 / JAM7)</name>
    <dbReference type="NCBI Taxonomy" id="754477"/>
    <lineage>
        <taxon>Bacteria</taxon>
        <taxon>Pseudomonadati</taxon>
        <taxon>Pseudomonadota</taxon>
        <taxon>Gammaproteobacteria</taxon>
        <taxon>Thiotrichales</taxon>
        <taxon>Piscirickettsiaceae</taxon>
        <taxon>Methylophaga</taxon>
    </lineage>
</organism>
<dbReference type="PATRIC" id="fig|754477.3.peg.2309"/>
<sequence>MSLTVAQVEQACQLTREQITRAQAADWDALLAAEPARQQLITQLNTDVDNQDIDPSSLGDLRESFEMLQSLNQSLQSLCQQQRSEMAKKVADFNQGNKARQAYEDR</sequence>
<dbReference type="Gene3D" id="1.20.58.380">
    <property type="entry name" value="Flagellar protein flit"/>
    <property type="match status" value="1"/>
</dbReference>
<accession>I1YKN3</accession>
<name>I1YKN3_METFJ</name>
<gene>
    <name evidence="6" type="ordered locus">Q7C_2342</name>
</gene>
<keyword evidence="3" id="KW-1005">Bacterial flagellum biogenesis</keyword>
<protein>
    <recommendedName>
        <fullName evidence="5">Flagellar protein FliT</fullName>
    </recommendedName>
</protein>
<dbReference type="Pfam" id="PF05400">
    <property type="entry name" value="FliT"/>
    <property type="match status" value="1"/>
</dbReference>
<keyword evidence="4" id="KW-0143">Chaperone</keyword>
<comment type="subcellular location">
    <subcellularLocation>
        <location evidence="1">Cytoplasm</location>
        <location evidence="1">Cytosol</location>
    </subcellularLocation>
</comment>
<evidence type="ECO:0000256" key="3">
    <source>
        <dbReference type="ARBA" id="ARBA00022795"/>
    </source>
</evidence>
<reference evidence="6 7" key="1">
    <citation type="journal article" date="2012" name="J. Bacteriol.">
        <title>Complete genome sequences of Methylophaga sp. strain JAM1 and Methylophaga sp. strain JAM7.</title>
        <authorList>
            <person name="Villeneuve C."/>
            <person name="Martineau C."/>
            <person name="Mauffrey F."/>
            <person name="Villemur R."/>
        </authorList>
    </citation>
    <scope>NUCLEOTIDE SEQUENCE [LARGE SCALE GENOMIC DNA]</scope>
    <source>
        <strain evidence="6 7">JAM7</strain>
    </source>
</reference>
<dbReference type="STRING" id="754477.Q7C_2342"/>
<dbReference type="Proteomes" id="UP000009145">
    <property type="component" value="Chromosome"/>
</dbReference>
<evidence type="ECO:0000256" key="2">
    <source>
        <dbReference type="ARBA" id="ARBA00022490"/>
    </source>
</evidence>
<evidence type="ECO:0000256" key="4">
    <source>
        <dbReference type="ARBA" id="ARBA00023186"/>
    </source>
</evidence>
<keyword evidence="2" id="KW-0963">Cytoplasm</keyword>
<evidence type="ECO:0000256" key="5">
    <source>
        <dbReference type="ARBA" id="ARBA00093797"/>
    </source>
</evidence>
<dbReference type="KEGG" id="mec:Q7C_2342"/>
<evidence type="ECO:0000313" key="7">
    <source>
        <dbReference type="Proteomes" id="UP000009145"/>
    </source>
</evidence>
<keyword evidence="6" id="KW-0969">Cilium</keyword>
<keyword evidence="6" id="KW-0966">Cell projection</keyword>
<dbReference type="InterPro" id="IPR008622">
    <property type="entry name" value="FliT"/>
</dbReference>
<dbReference type="EMBL" id="CP003380">
    <property type="protein sequence ID" value="AFJ03476.1"/>
    <property type="molecule type" value="Genomic_DNA"/>
</dbReference>
<evidence type="ECO:0000313" key="6">
    <source>
        <dbReference type="EMBL" id="AFJ03476.1"/>
    </source>
</evidence>
<proteinExistence type="predicted"/>
<dbReference type="HOGENOM" id="CLU_2220032_0_0_6"/>
<keyword evidence="6" id="KW-0282">Flagellum</keyword>
<dbReference type="RefSeq" id="WP_014704895.1">
    <property type="nucleotide sequence ID" value="NC_017856.1"/>
</dbReference>
<evidence type="ECO:0000256" key="1">
    <source>
        <dbReference type="ARBA" id="ARBA00004514"/>
    </source>
</evidence>
<keyword evidence="7" id="KW-1185">Reference proteome</keyword>
<dbReference type="AlphaFoldDB" id="I1YKN3"/>
<dbReference type="GO" id="GO:0044781">
    <property type="term" value="P:bacterial-type flagellum organization"/>
    <property type="evidence" value="ECO:0007669"/>
    <property type="project" value="UniProtKB-KW"/>
</dbReference>